<comment type="caution">
    <text evidence="1">The sequence shown here is derived from an EMBL/GenBank/DDBJ whole genome shotgun (WGS) entry which is preliminary data.</text>
</comment>
<gene>
    <name evidence="1" type="ORF">PXEA_LOCUS9103</name>
</gene>
<keyword evidence="2" id="KW-1185">Reference proteome</keyword>
<proteinExistence type="predicted"/>
<dbReference type="AlphaFoldDB" id="A0A3S4ZN48"/>
<sequence length="256" mass="28129">MSPLLTTLLSDGYQAGCRYLEPLAAGAKNTGSNRPKYVVASEEMTPGGWSMQRTSKDLIVWNATGLRLDSFDLWTDLEECVLGGARGRDEPCLDDVALARIWLVGLDRLFYPSASPCSLAGTLANFSYDGDCDKWWVVLPVSPSRCLPSADSDWQIGLPEFGQPIQMETEVAQFVENSNFAHSFLQGKNGLVIIIVSNAINSVNPKNIGSEKDSSQIYRHWFSANADRAGRSQNELTHFVSVDVRTKDECLGIVMA</sequence>
<accession>A0A3S4ZN48</accession>
<name>A0A3S4ZN48_9PLAT</name>
<evidence type="ECO:0000313" key="2">
    <source>
        <dbReference type="Proteomes" id="UP000784294"/>
    </source>
</evidence>
<evidence type="ECO:0000313" key="1">
    <source>
        <dbReference type="EMBL" id="VEL15663.1"/>
    </source>
</evidence>
<protein>
    <submittedName>
        <fullName evidence="1">Uncharacterized protein</fullName>
    </submittedName>
</protein>
<dbReference type="Proteomes" id="UP000784294">
    <property type="component" value="Unassembled WGS sequence"/>
</dbReference>
<dbReference type="EMBL" id="CAAALY010025391">
    <property type="protein sequence ID" value="VEL15663.1"/>
    <property type="molecule type" value="Genomic_DNA"/>
</dbReference>
<organism evidence="1 2">
    <name type="scientific">Protopolystoma xenopodis</name>
    <dbReference type="NCBI Taxonomy" id="117903"/>
    <lineage>
        <taxon>Eukaryota</taxon>
        <taxon>Metazoa</taxon>
        <taxon>Spiralia</taxon>
        <taxon>Lophotrochozoa</taxon>
        <taxon>Platyhelminthes</taxon>
        <taxon>Monogenea</taxon>
        <taxon>Polyopisthocotylea</taxon>
        <taxon>Polystomatidea</taxon>
        <taxon>Polystomatidae</taxon>
        <taxon>Protopolystoma</taxon>
    </lineage>
</organism>
<reference evidence="1" key="1">
    <citation type="submission" date="2018-11" db="EMBL/GenBank/DDBJ databases">
        <authorList>
            <consortium name="Pathogen Informatics"/>
        </authorList>
    </citation>
    <scope>NUCLEOTIDE SEQUENCE</scope>
</reference>